<evidence type="ECO:0000256" key="1">
    <source>
        <dbReference type="ARBA" id="ARBA00007476"/>
    </source>
</evidence>
<feature type="domain" description="HD" evidence="4">
    <location>
        <begin position="61"/>
        <end position="161"/>
    </location>
</feature>
<dbReference type="Gene3D" id="3.30.460.10">
    <property type="entry name" value="Beta Polymerase, domain 2"/>
    <property type="match status" value="1"/>
</dbReference>
<dbReference type="SUPFAM" id="SSF81271">
    <property type="entry name" value="TGS-like"/>
    <property type="match status" value="1"/>
</dbReference>
<dbReference type="InterPro" id="IPR045600">
    <property type="entry name" value="RelA/SpoT_AH_RIS"/>
</dbReference>
<dbReference type="InterPro" id="IPR043519">
    <property type="entry name" value="NT_sf"/>
</dbReference>
<dbReference type="SUPFAM" id="SSF81301">
    <property type="entry name" value="Nucleotidyltransferase"/>
    <property type="match status" value="1"/>
</dbReference>
<dbReference type="AlphaFoldDB" id="A0A644VJC2"/>
<dbReference type="SMART" id="SM00471">
    <property type="entry name" value="HDc"/>
    <property type="match status" value="1"/>
</dbReference>
<dbReference type="Gene3D" id="3.10.20.30">
    <property type="match status" value="1"/>
</dbReference>
<dbReference type="Pfam" id="PF04607">
    <property type="entry name" value="RelA_SpoT"/>
    <property type="match status" value="1"/>
</dbReference>
<dbReference type="InterPro" id="IPR006674">
    <property type="entry name" value="HD_domain"/>
</dbReference>
<dbReference type="Pfam" id="PF13328">
    <property type="entry name" value="HD_4"/>
    <property type="match status" value="1"/>
</dbReference>
<evidence type="ECO:0000256" key="3">
    <source>
        <dbReference type="SAM" id="Coils"/>
    </source>
</evidence>
<dbReference type="NCBIfam" id="TIGR00691">
    <property type="entry name" value="spoT_relA"/>
    <property type="match status" value="1"/>
</dbReference>
<dbReference type="InterPro" id="IPR012675">
    <property type="entry name" value="Beta-grasp_dom_sf"/>
</dbReference>
<dbReference type="GO" id="GO:0015969">
    <property type="term" value="P:guanosine tetraphosphate metabolic process"/>
    <property type="evidence" value="ECO:0007669"/>
    <property type="project" value="InterPro"/>
</dbReference>
<dbReference type="InterPro" id="IPR003607">
    <property type="entry name" value="HD/PDEase_dom"/>
</dbReference>
<dbReference type="GO" id="GO:0008728">
    <property type="term" value="F:GTP diphosphokinase activity"/>
    <property type="evidence" value="ECO:0007669"/>
    <property type="project" value="UniProtKB-EC"/>
</dbReference>
<dbReference type="FunFam" id="3.10.20.30:FF:000002">
    <property type="entry name" value="GTP pyrophosphokinase (RelA/SpoT)"/>
    <property type="match status" value="1"/>
</dbReference>
<feature type="coiled-coil region" evidence="3">
    <location>
        <begin position="719"/>
        <end position="746"/>
    </location>
</feature>
<dbReference type="Gene3D" id="3.30.70.260">
    <property type="match status" value="1"/>
</dbReference>
<dbReference type="CDD" id="cd00077">
    <property type="entry name" value="HDc"/>
    <property type="match status" value="1"/>
</dbReference>
<dbReference type="PROSITE" id="PS51880">
    <property type="entry name" value="TGS"/>
    <property type="match status" value="1"/>
</dbReference>
<evidence type="ECO:0000313" key="6">
    <source>
        <dbReference type="EMBL" id="MPL90762.1"/>
    </source>
</evidence>
<dbReference type="SUPFAM" id="SSF55021">
    <property type="entry name" value="ACT-like"/>
    <property type="match status" value="1"/>
</dbReference>
<dbReference type="Pfam" id="PF13291">
    <property type="entry name" value="ACT_4"/>
    <property type="match status" value="1"/>
</dbReference>
<dbReference type="InterPro" id="IPR002912">
    <property type="entry name" value="ACT_dom"/>
</dbReference>
<evidence type="ECO:0000259" key="5">
    <source>
        <dbReference type="PROSITE" id="PS51880"/>
    </source>
</evidence>
<comment type="caution">
    <text evidence="6">The sequence shown here is derived from an EMBL/GenBank/DDBJ whole genome shotgun (WGS) entry which is preliminary data.</text>
</comment>
<dbReference type="EC" id="2.7.6.5" evidence="6"/>
<dbReference type="GO" id="GO:0005886">
    <property type="term" value="C:plasma membrane"/>
    <property type="evidence" value="ECO:0007669"/>
    <property type="project" value="TreeGrafter"/>
</dbReference>
<evidence type="ECO:0000256" key="2">
    <source>
        <dbReference type="ARBA" id="ARBA00025704"/>
    </source>
</evidence>
<reference evidence="6" key="1">
    <citation type="submission" date="2019-08" db="EMBL/GenBank/DDBJ databases">
        <authorList>
            <person name="Kucharzyk K."/>
            <person name="Murdoch R.W."/>
            <person name="Higgins S."/>
            <person name="Loffler F."/>
        </authorList>
    </citation>
    <scope>NUCLEOTIDE SEQUENCE</scope>
</reference>
<dbReference type="CDD" id="cd05399">
    <property type="entry name" value="NT_Rel-Spo_like"/>
    <property type="match status" value="1"/>
</dbReference>
<dbReference type="GO" id="GO:0016301">
    <property type="term" value="F:kinase activity"/>
    <property type="evidence" value="ECO:0007669"/>
    <property type="project" value="UniProtKB-KW"/>
</dbReference>
<dbReference type="InterPro" id="IPR045865">
    <property type="entry name" value="ACT-like_dom_sf"/>
</dbReference>
<dbReference type="EMBL" id="VSSQ01000312">
    <property type="protein sequence ID" value="MPL90762.1"/>
    <property type="molecule type" value="Genomic_DNA"/>
</dbReference>
<name>A0A644VJC2_9ZZZZ</name>
<dbReference type="InterPro" id="IPR007685">
    <property type="entry name" value="RelA_SpoT"/>
</dbReference>
<organism evidence="6">
    <name type="scientific">bioreactor metagenome</name>
    <dbReference type="NCBI Taxonomy" id="1076179"/>
    <lineage>
        <taxon>unclassified sequences</taxon>
        <taxon>metagenomes</taxon>
        <taxon>ecological metagenomes</taxon>
    </lineage>
</organism>
<dbReference type="PANTHER" id="PTHR21262">
    <property type="entry name" value="GUANOSINE-3',5'-BIS DIPHOSPHATE 3'-PYROPHOSPHOHYDROLASE"/>
    <property type="match status" value="1"/>
</dbReference>
<dbReference type="PROSITE" id="PS51831">
    <property type="entry name" value="HD"/>
    <property type="match status" value="1"/>
</dbReference>
<keyword evidence="6" id="KW-0808">Transferase</keyword>
<dbReference type="SUPFAM" id="SSF109604">
    <property type="entry name" value="HD-domain/PDEase-like"/>
    <property type="match status" value="1"/>
</dbReference>
<feature type="domain" description="TGS" evidence="5">
    <location>
        <begin position="406"/>
        <end position="467"/>
    </location>
</feature>
<keyword evidence="6" id="KW-0418">Kinase</keyword>
<dbReference type="CDD" id="cd01668">
    <property type="entry name" value="TGS_RSH"/>
    <property type="match status" value="1"/>
</dbReference>
<dbReference type="InterPro" id="IPR012676">
    <property type="entry name" value="TGS-like"/>
</dbReference>
<sequence>MSAHSTNFSVSEEELIQQEFDALLNDYLNSSHRKKVELITKAFNFAKSAHKGIRRRSGEPYIMHPLAVARIVSSEIGMGSTSICSALLHDVVEDTDYTVEDIANLFGPKIAQIVEGLTKISGGVFAEHASAQAENFRKLVLTMSEDIRVILIKIADRLHNMRTLGSMPPAKQLKITGETQYIYAPLAHRLGLFRIKNELENLSFKYEHPETYAQIEKQLASDEVARNLFYEEFTEPITEKLTELGWNFRYKARIKTVYSIWKKMTTHNISFEDVYDIMALRIVFTPKEGLTEKDQCWMIYSAITGLYKPHPERIRDWVSNPKANGYEALHVTVMAKGGRWVEIQIRSERMNDIAEKGLAAHWKYKTGENDESELDKWMKTIKELLENPEPNAIDFIDTFKLNLFASEIFVFTPKGDIKTIPQGSTALDFAFALHSDLGEHCIGAKVNHKLVPLSHTLQSGDQVEILTSRKQIPQPEWIDYVTTAKAKAKLRTIFRREEKAEIAEGQKRIEEALAAINLPPENDNYVKILNHYKYSSRNALYLQAGKGNLNLEDIQKIIFKPKSQNVFSKYIKIPFVNTGEKHKETIPELVPATRVDRKQTFILTEENAGKTYKFAECCKPIPGDDVLGYVDENEIVMVHKRQCPVAAKLKSNYGDNIISAKWAVHKGLNFHEVLEIRGIDKKGVLIEILRVISEQYGVNISQINIETNAGIFVGMFHVNVHDKQEIENLRKNINKIKEVNSTKRIQL</sequence>
<dbReference type="InterPro" id="IPR004811">
    <property type="entry name" value="RelA/Spo_fam"/>
</dbReference>
<evidence type="ECO:0000259" key="4">
    <source>
        <dbReference type="PROSITE" id="PS51831"/>
    </source>
</evidence>
<gene>
    <name evidence="6" type="primary">relA_13</name>
    <name evidence="6" type="ORF">SDC9_36818</name>
</gene>
<proteinExistence type="inferred from homology"/>
<dbReference type="Gene3D" id="1.10.3210.10">
    <property type="entry name" value="Hypothetical protein af1432"/>
    <property type="match status" value="1"/>
</dbReference>
<keyword evidence="3" id="KW-0175">Coiled coil</keyword>
<comment type="similarity">
    <text evidence="1">Belongs to the RelA/SpoT family.</text>
</comment>
<accession>A0A644VJC2</accession>
<dbReference type="PANTHER" id="PTHR21262:SF31">
    <property type="entry name" value="GTP PYROPHOSPHOKINASE"/>
    <property type="match status" value="1"/>
</dbReference>
<protein>
    <submittedName>
        <fullName evidence="6">GTP pyrophosphokinase</fullName>
        <ecNumber evidence="6">2.7.6.5</ecNumber>
    </submittedName>
</protein>
<dbReference type="Pfam" id="PF02824">
    <property type="entry name" value="TGS"/>
    <property type="match status" value="1"/>
</dbReference>
<dbReference type="SMART" id="SM00954">
    <property type="entry name" value="RelA_SpoT"/>
    <property type="match status" value="1"/>
</dbReference>
<comment type="pathway">
    <text evidence="2">Purine metabolism.</text>
</comment>
<dbReference type="FunFam" id="1.10.3210.10:FF:000001">
    <property type="entry name" value="GTP pyrophosphokinase RelA"/>
    <property type="match status" value="1"/>
</dbReference>
<dbReference type="Pfam" id="PF19296">
    <property type="entry name" value="RelA_AH_RIS"/>
    <property type="match status" value="1"/>
</dbReference>
<dbReference type="InterPro" id="IPR033655">
    <property type="entry name" value="TGS_RelA/SpoT"/>
</dbReference>
<dbReference type="InterPro" id="IPR004095">
    <property type="entry name" value="TGS"/>
</dbReference>